<keyword evidence="1" id="KW-0472">Membrane</keyword>
<feature type="transmembrane region" description="Helical" evidence="1">
    <location>
        <begin position="6"/>
        <end position="27"/>
    </location>
</feature>
<feature type="transmembrane region" description="Helical" evidence="1">
    <location>
        <begin position="55"/>
        <end position="73"/>
    </location>
</feature>
<dbReference type="Proteomes" id="UP000234479">
    <property type="component" value="Unassembled WGS sequence"/>
</dbReference>
<dbReference type="AlphaFoldDB" id="A0A2N5DFU1"/>
<evidence type="ECO:0000313" key="2">
    <source>
        <dbReference type="EMBL" id="PLR24925.1"/>
    </source>
</evidence>
<dbReference type="Pfam" id="PF14248">
    <property type="entry name" value="DUF4345"/>
    <property type="match status" value="1"/>
</dbReference>
<keyword evidence="3" id="KW-1185">Reference proteome</keyword>
<sequence>MSSYALSLILAVIACVIGGVLGGLVLARPDSMLGLAGLKSEQEGGRNTALTEGRAFGGLLIASHGAAALFLGWQSSAGAAMALVLAVAWFGAAFGRLVSMLLQKAGGRFNYGSVVLDILMGITLALPFFNEGSLPLHRVGGSMLV</sequence>
<name>A0A2N5DFU1_9CAUL</name>
<gene>
    <name evidence="2" type="ORF">SGCZBJ_11845</name>
</gene>
<accession>A0A2N5DFU1</accession>
<proteinExistence type="predicted"/>
<organism evidence="2 3">
    <name type="scientific">Caulobacter zeae</name>
    <dbReference type="NCBI Taxonomy" id="2055137"/>
    <lineage>
        <taxon>Bacteria</taxon>
        <taxon>Pseudomonadati</taxon>
        <taxon>Pseudomonadota</taxon>
        <taxon>Alphaproteobacteria</taxon>
        <taxon>Caulobacterales</taxon>
        <taxon>Caulobacteraceae</taxon>
        <taxon>Caulobacter</taxon>
    </lineage>
</organism>
<comment type="caution">
    <text evidence="2">The sequence shown here is derived from an EMBL/GenBank/DDBJ whole genome shotgun (WGS) entry which is preliminary data.</text>
</comment>
<evidence type="ECO:0000313" key="3">
    <source>
        <dbReference type="Proteomes" id="UP000234479"/>
    </source>
</evidence>
<dbReference type="RefSeq" id="WP_101718204.1">
    <property type="nucleotide sequence ID" value="NZ_PJRS01000022.1"/>
</dbReference>
<feature type="transmembrane region" description="Helical" evidence="1">
    <location>
        <begin position="79"/>
        <end position="102"/>
    </location>
</feature>
<keyword evidence="1" id="KW-1133">Transmembrane helix</keyword>
<evidence type="ECO:0000256" key="1">
    <source>
        <dbReference type="SAM" id="Phobius"/>
    </source>
</evidence>
<protein>
    <submittedName>
        <fullName evidence="2">DUF4345 domain-containing protein</fullName>
    </submittedName>
</protein>
<dbReference type="OrthoDB" id="7188785at2"/>
<dbReference type="EMBL" id="PJRS01000022">
    <property type="protein sequence ID" value="PLR24925.1"/>
    <property type="molecule type" value="Genomic_DNA"/>
</dbReference>
<dbReference type="InterPro" id="IPR025597">
    <property type="entry name" value="DUF4345"/>
</dbReference>
<reference evidence="2 3" key="1">
    <citation type="submission" date="2017-12" db="EMBL/GenBank/DDBJ databases">
        <title>The genome sequence of Caulobacter sp. 410.</title>
        <authorList>
            <person name="Gao J."/>
            <person name="Mao X."/>
            <person name="Sun J."/>
        </authorList>
    </citation>
    <scope>NUCLEOTIDE SEQUENCE [LARGE SCALE GENOMIC DNA]</scope>
    <source>
        <strain evidence="2 3">410</strain>
    </source>
</reference>
<keyword evidence="1" id="KW-0812">Transmembrane</keyword>
<feature type="transmembrane region" description="Helical" evidence="1">
    <location>
        <begin position="109"/>
        <end position="129"/>
    </location>
</feature>